<comment type="caution">
    <text evidence="2">The sequence shown here is derived from an EMBL/GenBank/DDBJ whole genome shotgun (WGS) entry which is preliminary data.</text>
</comment>
<feature type="region of interest" description="Disordered" evidence="1">
    <location>
        <begin position="1"/>
        <end position="83"/>
    </location>
</feature>
<feature type="compositionally biased region" description="Basic and acidic residues" evidence="1">
    <location>
        <begin position="73"/>
        <end position="83"/>
    </location>
</feature>
<proteinExistence type="predicted"/>
<protein>
    <submittedName>
        <fullName evidence="2">Uncharacterized protein</fullName>
    </submittedName>
</protein>
<feature type="compositionally biased region" description="Low complexity" evidence="1">
    <location>
        <begin position="1"/>
        <end position="20"/>
    </location>
</feature>
<sequence>MAASSAAPTATSRSRPPTATNRSSRRSDRFGCADERAVPPPRRGRGSGRSDPARDRSDYDGSRAPTGMANGNDDSRLERRIDR</sequence>
<dbReference type="Proteomes" id="UP000053331">
    <property type="component" value="Unassembled WGS sequence"/>
</dbReference>
<feature type="compositionally biased region" description="Basic and acidic residues" evidence="1">
    <location>
        <begin position="25"/>
        <end position="37"/>
    </location>
</feature>
<reference evidence="2 3" key="1">
    <citation type="journal article" date="2015" name="Genome Announc.">
        <title>Draft genome sequence of a Halorubrum H3 strain isolated from the burlinskoye salt lake (Altai Krai, Russia).</title>
        <authorList>
            <person name="Rozanov A.S."/>
            <person name="Bryanskaya A.V."/>
            <person name="Malup T.K."/>
            <person name="Kotenko A.V."/>
            <person name="Peltek S.E."/>
        </authorList>
    </citation>
    <scope>NUCLEOTIDE SEQUENCE [LARGE SCALE GENOMIC DNA]</scope>
    <source>
        <strain evidence="2 3">H3</strain>
    </source>
</reference>
<dbReference type="AlphaFoldDB" id="A0A0F8BG83"/>
<evidence type="ECO:0000313" key="2">
    <source>
        <dbReference type="EMBL" id="KKF39103.1"/>
    </source>
</evidence>
<accession>A0A0F8BG83</accession>
<gene>
    <name evidence="2" type="ORF">FK85_31230</name>
</gene>
<dbReference type="EMBL" id="JNFH02000116">
    <property type="protein sequence ID" value="KKF39103.1"/>
    <property type="molecule type" value="Genomic_DNA"/>
</dbReference>
<organism evidence="2 3">
    <name type="scientific">Halorubrum saccharovorum</name>
    <dbReference type="NCBI Taxonomy" id="2248"/>
    <lineage>
        <taxon>Archaea</taxon>
        <taxon>Methanobacteriati</taxon>
        <taxon>Methanobacteriota</taxon>
        <taxon>Stenosarchaea group</taxon>
        <taxon>Halobacteria</taxon>
        <taxon>Halobacteriales</taxon>
        <taxon>Haloferacaceae</taxon>
        <taxon>Halorubrum</taxon>
    </lineage>
</organism>
<feature type="compositionally biased region" description="Basic and acidic residues" evidence="1">
    <location>
        <begin position="51"/>
        <end position="61"/>
    </location>
</feature>
<keyword evidence="3" id="KW-1185">Reference proteome</keyword>
<name>A0A0F8BG83_9EURY</name>
<evidence type="ECO:0000256" key="1">
    <source>
        <dbReference type="SAM" id="MobiDB-lite"/>
    </source>
</evidence>
<evidence type="ECO:0000313" key="3">
    <source>
        <dbReference type="Proteomes" id="UP000053331"/>
    </source>
</evidence>